<proteinExistence type="predicted"/>
<evidence type="ECO:0000313" key="2">
    <source>
        <dbReference type="Proteomes" id="UP000800097"/>
    </source>
</evidence>
<name>A0A6A6J8C4_WESOR</name>
<reference evidence="1" key="1">
    <citation type="journal article" date="2020" name="Stud. Mycol.">
        <title>101 Dothideomycetes genomes: a test case for predicting lifestyles and emergence of pathogens.</title>
        <authorList>
            <person name="Haridas S."/>
            <person name="Albert R."/>
            <person name="Binder M."/>
            <person name="Bloem J."/>
            <person name="Labutti K."/>
            <person name="Salamov A."/>
            <person name="Andreopoulos B."/>
            <person name="Baker S."/>
            <person name="Barry K."/>
            <person name="Bills G."/>
            <person name="Bluhm B."/>
            <person name="Cannon C."/>
            <person name="Castanera R."/>
            <person name="Culley D."/>
            <person name="Daum C."/>
            <person name="Ezra D."/>
            <person name="Gonzalez J."/>
            <person name="Henrissat B."/>
            <person name="Kuo A."/>
            <person name="Liang C."/>
            <person name="Lipzen A."/>
            <person name="Lutzoni F."/>
            <person name="Magnuson J."/>
            <person name="Mondo S."/>
            <person name="Nolan M."/>
            <person name="Ohm R."/>
            <person name="Pangilinan J."/>
            <person name="Park H.-J."/>
            <person name="Ramirez L."/>
            <person name="Alfaro M."/>
            <person name="Sun H."/>
            <person name="Tritt A."/>
            <person name="Yoshinaga Y."/>
            <person name="Zwiers L.-H."/>
            <person name="Turgeon B."/>
            <person name="Goodwin S."/>
            <person name="Spatafora J."/>
            <person name="Crous P."/>
            <person name="Grigoriev I."/>
        </authorList>
    </citation>
    <scope>NUCLEOTIDE SEQUENCE</scope>
    <source>
        <strain evidence="1">CBS 379.55</strain>
    </source>
</reference>
<accession>A0A6A6J8C4</accession>
<organism evidence="1 2">
    <name type="scientific">Westerdykella ornata</name>
    <dbReference type="NCBI Taxonomy" id="318751"/>
    <lineage>
        <taxon>Eukaryota</taxon>
        <taxon>Fungi</taxon>
        <taxon>Dikarya</taxon>
        <taxon>Ascomycota</taxon>
        <taxon>Pezizomycotina</taxon>
        <taxon>Dothideomycetes</taxon>
        <taxon>Pleosporomycetidae</taxon>
        <taxon>Pleosporales</taxon>
        <taxon>Sporormiaceae</taxon>
        <taxon>Westerdykella</taxon>
    </lineage>
</organism>
<dbReference type="AlphaFoldDB" id="A0A6A6J8C4"/>
<dbReference type="RefSeq" id="XP_033650036.1">
    <property type="nucleotide sequence ID" value="XM_033793736.1"/>
</dbReference>
<keyword evidence="2" id="KW-1185">Reference proteome</keyword>
<gene>
    <name evidence="1" type="ORF">EI97DRAFT_207697</name>
</gene>
<evidence type="ECO:0000313" key="1">
    <source>
        <dbReference type="EMBL" id="KAF2272497.1"/>
    </source>
</evidence>
<dbReference type="Proteomes" id="UP000800097">
    <property type="component" value="Unassembled WGS sequence"/>
</dbReference>
<dbReference type="EMBL" id="ML986520">
    <property type="protein sequence ID" value="KAF2272497.1"/>
    <property type="molecule type" value="Genomic_DNA"/>
</dbReference>
<protein>
    <submittedName>
        <fullName evidence="1">Uncharacterized protein</fullName>
    </submittedName>
</protein>
<dbReference type="GeneID" id="54546911"/>
<sequence>MLINHRLTAKSRLIRTARKMGLFGNVWRANVPKWSAAATFAQYGERNGLIVCKSRYFGVWVTQILGFALTSPLSFRHKVLDAEEEVVAFQRTLPRWDQSFSRPRGNGVREILIRY</sequence>